<keyword evidence="3" id="KW-0808">Transferase</keyword>
<dbReference type="Pfam" id="PF03567">
    <property type="entry name" value="Sulfotransfer_2"/>
    <property type="match status" value="1"/>
</dbReference>
<dbReference type="PANTHER" id="PTHR12137">
    <property type="entry name" value="CARBOHYDRATE SULFOTRANSFERASE"/>
    <property type="match status" value="1"/>
</dbReference>
<reference evidence="10" key="1">
    <citation type="submission" date="2021-01" db="EMBL/GenBank/DDBJ databases">
        <authorList>
            <person name="Corre E."/>
            <person name="Pelletier E."/>
            <person name="Niang G."/>
            <person name="Scheremetjew M."/>
            <person name="Finn R."/>
            <person name="Kale V."/>
            <person name="Holt S."/>
            <person name="Cochrane G."/>
            <person name="Meng A."/>
            <person name="Brown T."/>
            <person name="Cohen L."/>
        </authorList>
    </citation>
    <scope>NUCLEOTIDE SEQUENCE</scope>
    <source>
        <strain evidence="10">MM31A-1</strain>
    </source>
</reference>
<keyword evidence="6" id="KW-0333">Golgi apparatus</keyword>
<name>A0A7S3V786_9STRA</name>
<evidence type="ECO:0000256" key="2">
    <source>
        <dbReference type="ARBA" id="ARBA00006339"/>
    </source>
</evidence>
<dbReference type="PANTHER" id="PTHR12137:SF54">
    <property type="entry name" value="CARBOHYDRATE SULFOTRANSFERASE"/>
    <property type="match status" value="1"/>
</dbReference>
<keyword evidence="5 9" id="KW-1133">Transmembrane helix</keyword>
<keyword evidence="4 9" id="KW-0812">Transmembrane</keyword>
<evidence type="ECO:0000256" key="1">
    <source>
        <dbReference type="ARBA" id="ARBA00004323"/>
    </source>
</evidence>
<proteinExistence type="inferred from homology"/>
<keyword evidence="8" id="KW-0325">Glycoprotein</keyword>
<keyword evidence="7 9" id="KW-0472">Membrane</keyword>
<evidence type="ECO:0000256" key="4">
    <source>
        <dbReference type="ARBA" id="ARBA00022692"/>
    </source>
</evidence>
<organism evidence="10">
    <name type="scientific">Chaetoceros debilis</name>
    <dbReference type="NCBI Taxonomy" id="122233"/>
    <lineage>
        <taxon>Eukaryota</taxon>
        <taxon>Sar</taxon>
        <taxon>Stramenopiles</taxon>
        <taxon>Ochrophyta</taxon>
        <taxon>Bacillariophyta</taxon>
        <taxon>Coscinodiscophyceae</taxon>
        <taxon>Chaetocerotophycidae</taxon>
        <taxon>Chaetocerotales</taxon>
        <taxon>Chaetocerotaceae</taxon>
        <taxon>Chaetoceros</taxon>
    </lineage>
</organism>
<dbReference type="GO" id="GO:0016051">
    <property type="term" value="P:carbohydrate biosynthetic process"/>
    <property type="evidence" value="ECO:0007669"/>
    <property type="project" value="InterPro"/>
</dbReference>
<evidence type="ECO:0000256" key="7">
    <source>
        <dbReference type="ARBA" id="ARBA00023136"/>
    </source>
</evidence>
<dbReference type="GO" id="GO:0000139">
    <property type="term" value="C:Golgi membrane"/>
    <property type="evidence" value="ECO:0007669"/>
    <property type="project" value="UniProtKB-SubCell"/>
</dbReference>
<evidence type="ECO:0000256" key="5">
    <source>
        <dbReference type="ARBA" id="ARBA00022989"/>
    </source>
</evidence>
<dbReference type="InterPro" id="IPR005331">
    <property type="entry name" value="Sulfotransferase"/>
</dbReference>
<evidence type="ECO:0008006" key="11">
    <source>
        <dbReference type="Google" id="ProtNLM"/>
    </source>
</evidence>
<comment type="subcellular location">
    <subcellularLocation>
        <location evidence="1">Golgi apparatus membrane</location>
        <topology evidence="1">Single-pass type II membrane protein</topology>
    </subcellularLocation>
</comment>
<evidence type="ECO:0000256" key="8">
    <source>
        <dbReference type="ARBA" id="ARBA00023180"/>
    </source>
</evidence>
<dbReference type="GO" id="GO:0008146">
    <property type="term" value="F:sulfotransferase activity"/>
    <property type="evidence" value="ECO:0007669"/>
    <property type="project" value="InterPro"/>
</dbReference>
<feature type="transmembrane region" description="Helical" evidence="9">
    <location>
        <begin position="21"/>
        <end position="44"/>
    </location>
</feature>
<evidence type="ECO:0000313" key="10">
    <source>
        <dbReference type="EMBL" id="CAE0461978.1"/>
    </source>
</evidence>
<evidence type="ECO:0000256" key="6">
    <source>
        <dbReference type="ARBA" id="ARBA00023034"/>
    </source>
</evidence>
<protein>
    <recommendedName>
        <fullName evidence="11">Sulfotransferase domain-containing protein</fullName>
    </recommendedName>
</protein>
<dbReference type="EMBL" id="HBIO01008908">
    <property type="protein sequence ID" value="CAE0461978.1"/>
    <property type="molecule type" value="Transcribed_RNA"/>
</dbReference>
<accession>A0A7S3V786</accession>
<evidence type="ECO:0000256" key="3">
    <source>
        <dbReference type="ARBA" id="ARBA00022679"/>
    </source>
</evidence>
<dbReference type="AlphaFoldDB" id="A0A7S3V786"/>
<comment type="similarity">
    <text evidence="2">Belongs to the sulfotransferase 2 family.</text>
</comment>
<dbReference type="InterPro" id="IPR018011">
    <property type="entry name" value="Carb_sulfotrans_8-10"/>
</dbReference>
<gene>
    <name evidence="10" type="ORF">CDEB00056_LOCUS6819</name>
</gene>
<evidence type="ECO:0000256" key="9">
    <source>
        <dbReference type="SAM" id="Phobius"/>
    </source>
</evidence>
<sequence>MVKYFRNRTKRRKKQVTIGLKFFHWMIAALCLCILQVMLFYNYLAIQHQIEEKNSALVLVGHGALSANTIVERAYTHTFGQIVKSCNKDQTLKDCFEKYYNRITARHENGGTTVPSGTAEHWWFQSMVRDAFDLEPTSSYRSGLSKHWHTAQAIEPNVTMCLIEKVGTKSWRKVFIDLNKDYSPSHDLPLRHNMSSGDLIDLPAPRESSPSFLFLRDPLERFLSAYLDKCADSSLRGIEKHCMPNEIFDTDSEETRSSIELMKGFSFDRNKKTMFAAYVDVMPLRWNMHFFPQSLYCNGLYRYLGDYDFVGYMNADFYETLGTVAKRYGGRFETSLIKNFKLTPDKMRLKQSKMKNTGIETSAPKKVKEYYSPRALRRVLEYVSIDYVLLGLDIPDWADEILNEDQ</sequence>